<reference evidence="2" key="1">
    <citation type="submission" date="2023-03" db="EMBL/GenBank/DDBJ databases">
        <title>Massive genome expansion in bonnet fungi (Mycena s.s.) driven by repeated elements and novel gene families across ecological guilds.</title>
        <authorList>
            <consortium name="Lawrence Berkeley National Laboratory"/>
            <person name="Harder C.B."/>
            <person name="Miyauchi S."/>
            <person name="Viragh M."/>
            <person name="Kuo A."/>
            <person name="Thoen E."/>
            <person name="Andreopoulos B."/>
            <person name="Lu D."/>
            <person name="Skrede I."/>
            <person name="Drula E."/>
            <person name="Henrissat B."/>
            <person name="Morin E."/>
            <person name="Kohler A."/>
            <person name="Barry K."/>
            <person name="LaButti K."/>
            <person name="Morin E."/>
            <person name="Salamov A."/>
            <person name="Lipzen A."/>
            <person name="Mereny Z."/>
            <person name="Hegedus B."/>
            <person name="Baldrian P."/>
            <person name="Stursova M."/>
            <person name="Weitz H."/>
            <person name="Taylor A."/>
            <person name="Grigoriev I.V."/>
            <person name="Nagy L.G."/>
            <person name="Martin F."/>
            <person name="Kauserud H."/>
        </authorList>
    </citation>
    <scope>NUCLEOTIDE SEQUENCE</scope>
    <source>
        <strain evidence="2">9144</strain>
    </source>
</reference>
<keyword evidence="3" id="KW-1185">Reference proteome</keyword>
<accession>A0AAD6YEF9</accession>
<evidence type="ECO:0000313" key="3">
    <source>
        <dbReference type="Proteomes" id="UP001219525"/>
    </source>
</evidence>
<feature type="region of interest" description="Disordered" evidence="1">
    <location>
        <begin position="1"/>
        <end position="48"/>
    </location>
</feature>
<feature type="region of interest" description="Disordered" evidence="1">
    <location>
        <begin position="344"/>
        <end position="410"/>
    </location>
</feature>
<dbReference type="EMBL" id="JARJCW010000043">
    <property type="protein sequence ID" value="KAJ7205452.1"/>
    <property type="molecule type" value="Genomic_DNA"/>
</dbReference>
<name>A0AAD6YEF9_9AGAR</name>
<evidence type="ECO:0000313" key="2">
    <source>
        <dbReference type="EMBL" id="KAJ7205452.1"/>
    </source>
</evidence>
<feature type="compositionally biased region" description="Basic and acidic residues" evidence="1">
    <location>
        <begin position="12"/>
        <end position="25"/>
    </location>
</feature>
<comment type="caution">
    <text evidence="2">The sequence shown here is derived from an EMBL/GenBank/DDBJ whole genome shotgun (WGS) entry which is preliminary data.</text>
</comment>
<sequence>MSNTSSLIARAKAREAREAADRATREAQQLPTSPNPDTHQLRSSSPLTWDFSDSANPFTLAPSQNTLQNTPAAMVIMKSAGERAAKTRKLNDTAQADFARFLETSHSLEREALTHLTILEVRSLLQDNTQATEQKWEPSNLLMKTIKKTIRAFLVMPNLKYYGGSLSTSVIEAMRKSAVPGLPEDDALLKDAMSHAISVDKNTIKSALRDSIKVKRTSERNIVFVTAKILKSFGVSVEPTLSLYYRFALIRNEIKKDHLDNRFWAEVDKTLSELHEESASVMVFCLEAILQDDIKDYGDPAKTEFKLAADPLPERAPKWLKIVHELAPKLRRVETALTGTKRLRSRVVNDEETDDDSGSGGGGTLSSGNGDDENNSGGGGSGGDNDSGGSEGESGEREGTNGSGEDNEQS</sequence>
<dbReference type="AlphaFoldDB" id="A0AAD6YEF9"/>
<feature type="compositionally biased region" description="Gly residues" evidence="1">
    <location>
        <begin position="376"/>
        <end position="392"/>
    </location>
</feature>
<feature type="compositionally biased region" description="Polar residues" evidence="1">
    <location>
        <begin position="29"/>
        <end position="48"/>
    </location>
</feature>
<evidence type="ECO:0000256" key="1">
    <source>
        <dbReference type="SAM" id="MobiDB-lite"/>
    </source>
</evidence>
<protein>
    <submittedName>
        <fullName evidence="2">Uncharacterized protein</fullName>
    </submittedName>
</protein>
<organism evidence="2 3">
    <name type="scientific">Mycena pura</name>
    <dbReference type="NCBI Taxonomy" id="153505"/>
    <lineage>
        <taxon>Eukaryota</taxon>
        <taxon>Fungi</taxon>
        <taxon>Dikarya</taxon>
        <taxon>Basidiomycota</taxon>
        <taxon>Agaricomycotina</taxon>
        <taxon>Agaricomycetes</taxon>
        <taxon>Agaricomycetidae</taxon>
        <taxon>Agaricales</taxon>
        <taxon>Marasmiineae</taxon>
        <taxon>Mycenaceae</taxon>
        <taxon>Mycena</taxon>
    </lineage>
</organism>
<dbReference type="Proteomes" id="UP001219525">
    <property type="component" value="Unassembled WGS sequence"/>
</dbReference>
<gene>
    <name evidence="2" type="ORF">GGX14DRAFT_568789</name>
</gene>
<proteinExistence type="predicted"/>